<dbReference type="AlphaFoldDB" id="A0A1Z4N4Y7"/>
<dbReference type="KEGG" id="ttq:NIES37_47470"/>
<name>A0A1Z4N4Y7_9CYAN</name>
<dbReference type="EMBL" id="AP018248">
    <property type="protein sequence ID" value="BAZ00751.1"/>
    <property type="molecule type" value="Genomic_DNA"/>
</dbReference>
<evidence type="ECO:0000313" key="1">
    <source>
        <dbReference type="EMBL" id="BAZ00751.1"/>
    </source>
</evidence>
<keyword evidence="2" id="KW-1185">Reference proteome</keyword>
<proteinExistence type="predicted"/>
<protein>
    <submittedName>
        <fullName evidence="1">Uncharacterized protein</fullName>
    </submittedName>
</protein>
<reference evidence="1 2" key="1">
    <citation type="submission" date="2017-06" db="EMBL/GenBank/DDBJ databases">
        <title>Genome sequencing of cyanobaciteial culture collection at National Institute for Environmental Studies (NIES).</title>
        <authorList>
            <person name="Hirose Y."/>
            <person name="Shimura Y."/>
            <person name="Fujisawa T."/>
            <person name="Nakamura Y."/>
            <person name="Kawachi M."/>
        </authorList>
    </citation>
    <scope>NUCLEOTIDE SEQUENCE [LARGE SCALE GENOMIC DNA]</scope>
    <source>
        <strain evidence="1 2">NIES-37</strain>
    </source>
</reference>
<accession>A0A1Z4N4Y7</accession>
<organism evidence="1 2">
    <name type="scientific">Tolypothrix tenuis PCC 7101</name>
    <dbReference type="NCBI Taxonomy" id="231146"/>
    <lineage>
        <taxon>Bacteria</taxon>
        <taxon>Bacillati</taxon>
        <taxon>Cyanobacteriota</taxon>
        <taxon>Cyanophyceae</taxon>
        <taxon>Nostocales</taxon>
        <taxon>Tolypothrichaceae</taxon>
        <taxon>Tolypothrix</taxon>
    </lineage>
</organism>
<gene>
    <name evidence="1" type="ORF">NIES37_47470</name>
</gene>
<evidence type="ECO:0000313" key="2">
    <source>
        <dbReference type="Proteomes" id="UP000218785"/>
    </source>
</evidence>
<dbReference type="Proteomes" id="UP000218785">
    <property type="component" value="Chromosome"/>
</dbReference>
<sequence length="129" mass="14219">MGICASLVSSQSVFSSFCSLPQESPLLLRASLHQSNTILDFGLGICASICLYDLSKGKIADFAIASTTNFKQINSLQGKILIWSQKQEHEVPCLLVPSLRLQIPHLLDFRHDLEIHRCVRGHGGKLLGF</sequence>